<protein>
    <recommendedName>
        <fullName evidence="15">CLIP domain-containing serine protease</fullName>
        <ecNumber evidence="15">3.4.21.-</ecNumber>
    </recommendedName>
</protein>
<evidence type="ECO:0000256" key="9">
    <source>
        <dbReference type="ARBA" id="ARBA00022837"/>
    </source>
</evidence>
<dbReference type="InterPro" id="IPR043504">
    <property type="entry name" value="Peptidase_S1_PA_chymotrypsin"/>
</dbReference>
<keyword evidence="3" id="KW-0399">Innate immunity</keyword>
<dbReference type="InterPro" id="IPR038565">
    <property type="entry name" value="CLIP_sf"/>
</dbReference>
<dbReference type="SUPFAM" id="SSF50494">
    <property type="entry name" value="Trypsin-like serine proteases"/>
    <property type="match status" value="1"/>
</dbReference>
<evidence type="ECO:0000256" key="14">
    <source>
        <dbReference type="ARBA" id="ARBA00024195"/>
    </source>
</evidence>
<dbReference type="PRINTS" id="PR00722">
    <property type="entry name" value="CHYMOTRYPSIN"/>
</dbReference>
<evidence type="ECO:0000256" key="7">
    <source>
        <dbReference type="ARBA" id="ARBA00022801"/>
    </source>
</evidence>
<dbReference type="InterPro" id="IPR001254">
    <property type="entry name" value="Trypsin_dom"/>
</dbReference>
<evidence type="ECO:0000313" key="17">
    <source>
        <dbReference type="Proteomes" id="UP000069272"/>
    </source>
</evidence>
<dbReference type="InterPro" id="IPR051487">
    <property type="entry name" value="Ser/Thr_Proteases_Immune/Dev"/>
</dbReference>
<dbReference type="PROSITE" id="PS00134">
    <property type="entry name" value="TRYPSIN_HIS"/>
    <property type="match status" value="1"/>
</dbReference>
<comment type="similarity">
    <text evidence="14 15">Belongs to the peptidase S1 family. CLIP subfamily.</text>
</comment>
<keyword evidence="10" id="KW-0391">Immunity</keyword>
<dbReference type="VEuPathDB" id="VectorBase:AALB20_035717"/>
<keyword evidence="13" id="KW-0325">Glycoprotein</keyword>
<dbReference type="SMART" id="SM00020">
    <property type="entry name" value="Tryp_SPc"/>
    <property type="match status" value="1"/>
</dbReference>
<dbReference type="InterPro" id="IPR001314">
    <property type="entry name" value="Peptidase_S1A"/>
</dbReference>
<dbReference type="EnsemblMetazoa" id="AALB004075-RA">
    <property type="protein sequence ID" value="AALB004075-PA"/>
    <property type="gene ID" value="AALB004075"/>
</dbReference>
<keyword evidence="6" id="KW-0732">Signal</keyword>
<keyword evidence="7 15" id="KW-0378">Hydrolase</keyword>
<accession>A0A182FC41</accession>
<dbReference type="Pfam" id="PF00089">
    <property type="entry name" value="Trypsin"/>
    <property type="match status" value="1"/>
</dbReference>
<reference evidence="16 17" key="1">
    <citation type="journal article" date="2017" name="G3 (Bethesda)">
        <title>The Physical Genome Mapping of Anopheles albimanus Corrected Scaffold Misassemblies and Identified Interarm Rearrangements in Genus Anopheles.</title>
        <authorList>
            <person name="Artemov G.N."/>
            <person name="Peery A.N."/>
            <person name="Jiang X."/>
            <person name="Tu Z."/>
            <person name="Stegniy V.N."/>
            <person name="Sharakhova M.V."/>
            <person name="Sharakhov I.V."/>
        </authorList>
    </citation>
    <scope>NUCLEOTIDE SEQUENCE [LARGE SCALE GENOMIC DNA]</scope>
    <source>
        <strain evidence="16 17">ALBI9_A</strain>
    </source>
</reference>
<dbReference type="CDD" id="cd00190">
    <property type="entry name" value="Tryp_SPc"/>
    <property type="match status" value="1"/>
</dbReference>
<keyword evidence="8 15" id="KW-0720">Serine protease</keyword>
<keyword evidence="11" id="KW-0865">Zymogen</keyword>
<evidence type="ECO:0000256" key="4">
    <source>
        <dbReference type="ARBA" id="ARBA00022670"/>
    </source>
</evidence>
<dbReference type="InterPro" id="IPR009003">
    <property type="entry name" value="Peptidase_S1_PA"/>
</dbReference>
<evidence type="ECO:0000256" key="12">
    <source>
        <dbReference type="ARBA" id="ARBA00023157"/>
    </source>
</evidence>
<dbReference type="PROSITE" id="PS50240">
    <property type="entry name" value="TRYPSIN_DOM"/>
    <property type="match status" value="1"/>
</dbReference>
<reference evidence="16" key="2">
    <citation type="submission" date="2022-08" db="UniProtKB">
        <authorList>
            <consortium name="EnsemblMetazoa"/>
        </authorList>
    </citation>
    <scope>IDENTIFICATION</scope>
    <source>
        <strain evidence="16">STECLA/ALBI9_A</strain>
    </source>
</reference>
<dbReference type="GO" id="GO:0051604">
    <property type="term" value="P:protein maturation"/>
    <property type="evidence" value="ECO:0007669"/>
    <property type="project" value="UniProtKB-ARBA"/>
</dbReference>
<evidence type="ECO:0000256" key="10">
    <source>
        <dbReference type="ARBA" id="ARBA00022859"/>
    </source>
</evidence>
<evidence type="ECO:0000256" key="1">
    <source>
        <dbReference type="ARBA" id="ARBA00004613"/>
    </source>
</evidence>
<evidence type="ECO:0000313" key="16">
    <source>
        <dbReference type="EnsemblMetazoa" id="AALB004075-PA"/>
    </source>
</evidence>
<dbReference type="VEuPathDB" id="VectorBase:AALB004075"/>
<dbReference type="AlphaFoldDB" id="A0A182FC41"/>
<dbReference type="GO" id="GO:0006508">
    <property type="term" value="P:proteolysis"/>
    <property type="evidence" value="ECO:0007669"/>
    <property type="project" value="UniProtKB-KW"/>
</dbReference>
<name>A0A182FC41_ANOAL</name>
<dbReference type="STRING" id="7167.A0A182FC41"/>
<sequence>MKKAGSCVAIERCRNINALVRSPTPPERKFQNYIKKANCSLSGVARSVCCQPTEIVQRPPLLPIECGNSVYQKLAESNETKPFDYPWMVVLLYMRNGVLEYNCGGSLINNRYVLTAAHCVQTRDGSKLIGVRLGEHDISKSIDCIVYSNGEKSCTDPPVDARIETTVVYPQYNPWTLLHDIALIRMAQEVTFSYSIKPICLPVRQDVRKLEHPRYIVTGWGMTEKQTKSDVLLQAILDWVPIKECEVTIGKRARSKHLSEEFQMCAGGKYRAATCQGDSGGPLGFNVRSIGARFVQFGIVSTGANTCGEKSIPGIYTRVSSYMDWIVKHMRP</sequence>
<comment type="subcellular location">
    <subcellularLocation>
        <location evidence="1 15">Secreted</location>
    </subcellularLocation>
</comment>
<dbReference type="PANTHER" id="PTHR24256">
    <property type="entry name" value="TRYPTASE-RELATED"/>
    <property type="match status" value="1"/>
</dbReference>
<evidence type="ECO:0000256" key="3">
    <source>
        <dbReference type="ARBA" id="ARBA00022588"/>
    </source>
</evidence>
<keyword evidence="12" id="KW-1015">Disulfide bond</keyword>
<keyword evidence="5" id="KW-0479">Metal-binding</keyword>
<dbReference type="Gene3D" id="2.40.10.10">
    <property type="entry name" value="Trypsin-like serine proteases"/>
    <property type="match status" value="2"/>
</dbReference>
<dbReference type="Pfam" id="PF12032">
    <property type="entry name" value="CLIP"/>
    <property type="match status" value="1"/>
</dbReference>
<dbReference type="FunFam" id="2.40.10.10:FF:000028">
    <property type="entry name" value="Serine protease easter"/>
    <property type="match status" value="1"/>
</dbReference>
<evidence type="ECO:0000256" key="2">
    <source>
        <dbReference type="ARBA" id="ARBA00022525"/>
    </source>
</evidence>
<evidence type="ECO:0000256" key="6">
    <source>
        <dbReference type="ARBA" id="ARBA00022729"/>
    </source>
</evidence>
<dbReference type="GO" id="GO:0045087">
    <property type="term" value="P:innate immune response"/>
    <property type="evidence" value="ECO:0007669"/>
    <property type="project" value="UniProtKB-KW"/>
</dbReference>
<evidence type="ECO:0000256" key="8">
    <source>
        <dbReference type="ARBA" id="ARBA00022825"/>
    </source>
</evidence>
<dbReference type="Proteomes" id="UP000069272">
    <property type="component" value="Chromosome 3R"/>
</dbReference>
<keyword evidence="17" id="KW-1185">Reference proteome</keyword>
<dbReference type="InterPro" id="IPR022700">
    <property type="entry name" value="CLIP"/>
</dbReference>
<dbReference type="EC" id="3.4.21.-" evidence="15"/>
<dbReference type="GO" id="GO:0004252">
    <property type="term" value="F:serine-type endopeptidase activity"/>
    <property type="evidence" value="ECO:0007669"/>
    <property type="project" value="UniProtKB-UniRule"/>
</dbReference>
<dbReference type="GO" id="GO:0046872">
    <property type="term" value="F:metal ion binding"/>
    <property type="evidence" value="ECO:0007669"/>
    <property type="project" value="UniProtKB-KW"/>
</dbReference>
<evidence type="ECO:0000256" key="11">
    <source>
        <dbReference type="ARBA" id="ARBA00023145"/>
    </source>
</evidence>
<comment type="domain">
    <text evidence="15">The clip domain consists of 35-55 residues which are 'knitted' together usually by 3 conserved disulfide bonds forming a clip-like compact structure.</text>
</comment>
<evidence type="ECO:0000256" key="15">
    <source>
        <dbReference type="RuleBase" id="RU366078"/>
    </source>
</evidence>
<evidence type="ECO:0000256" key="13">
    <source>
        <dbReference type="ARBA" id="ARBA00023180"/>
    </source>
</evidence>
<keyword evidence="2 15" id="KW-0964">Secreted</keyword>
<dbReference type="InterPro" id="IPR018114">
    <property type="entry name" value="TRYPSIN_HIS"/>
</dbReference>
<dbReference type="GO" id="GO:0005576">
    <property type="term" value="C:extracellular region"/>
    <property type="evidence" value="ECO:0007669"/>
    <property type="project" value="UniProtKB-SubCell"/>
</dbReference>
<dbReference type="FunFam" id="2.40.10.10:FF:000078">
    <property type="entry name" value="Serine protease H137"/>
    <property type="match status" value="1"/>
</dbReference>
<keyword evidence="4 15" id="KW-0645">Protease</keyword>
<proteinExistence type="inferred from homology"/>
<keyword evidence="9" id="KW-0106">Calcium</keyword>
<evidence type="ECO:0000256" key="5">
    <source>
        <dbReference type="ARBA" id="ARBA00022723"/>
    </source>
</evidence>
<dbReference type="Gene3D" id="3.30.1640.30">
    <property type="match status" value="1"/>
</dbReference>
<organism evidence="16 17">
    <name type="scientific">Anopheles albimanus</name>
    <name type="common">New world malaria mosquito</name>
    <dbReference type="NCBI Taxonomy" id="7167"/>
    <lineage>
        <taxon>Eukaryota</taxon>
        <taxon>Metazoa</taxon>
        <taxon>Ecdysozoa</taxon>
        <taxon>Arthropoda</taxon>
        <taxon>Hexapoda</taxon>
        <taxon>Insecta</taxon>
        <taxon>Pterygota</taxon>
        <taxon>Neoptera</taxon>
        <taxon>Endopterygota</taxon>
        <taxon>Diptera</taxon>
        <taxon>Nematocera</taxon>
        <taxon>Culicoidea</taxon>
        <taxon>Culicidae</taxon>
        <taxon>Anophelinae</taxon>
        <taxon>Anopheles</taxon>
    </lineage>
</organism>